<name>A0A367YRF6_9ACTN</name>
<proteinExistence type="predicted"/>
<sequence>MTDEDRQILAASALPPAGRIRAADRLGISPTRLHQRLNQLIDSREALEHNPTLVNRLRRVREARRRARGGL</sequence>
<evidence type="ECO:0000313" key="2">
    <source>
        <dbReference type="Proteomes" id="UP000252770"/>
    </source>
</evidence>
<organism evidence="1 2">
    <name type="scientific">Desertihabitans brevis</name>
    <dbReference type="NCBI Taxonomy" id="2268447"/>
    <lineage>
        <taxon>Bacteria</taxon>
        <taxon>Bacillati</taxon>
        <taxon>Actinomycetota</taxon>
        <taxon>Actinomycetes</taxon>
        <taxon>Propionibacteriales</taxon>
        <taxon>Propionibacteriaceae</taxon>
        <taxon>Desertihabitans</taxon>
    </lineage>
</organism>
<protein>
    <submittedName>
        <fullName evidence="1">DUF3263 domain-containing protein</fullName>
    </submittedName>
</protein>
<dbReference type="Proteomes" id="UP000252770">
    <property type="component" value="Unassembled WGS sequence"/>
</dbReference>
<reference evidence="1 2" key="1">
    <citation type="submission" date="2018-07" db="EMBL/GenBank/DDBJ databases">
        <title>Desertimonas flava gen. nov. sp. nov.</title>
        <authorList>
            <person name="Liu S."/>
        </authorList>
    </citation>
    <scope>NUCLEOTIDE SEQUENCE [LARGE SCALE GENOMIC DNA]</scope>
    <source>
        <strain evidence="1 2">16Sb5-5</strain>
    </source>
</reference>
<gene>
    <name evidence="1" type="ORF">DT076_16860</name>
</gene>
<accession>A0A367YRF6</accession>
<dbReference type="Pfam" id="PF11662">
    <property type="entry name" value="DUF3263"/>
    <property type="match status" value="1"/>
</dbReference>
<dbReference type="AlphaFoldDB" id="A0A367YRF6"/>
<dbReference type="EMBL" id="QOUI01000012">
    <property type="protein sequence ID" value="RCK68317.1"/>
    <property type="molecule type" value="Genomic_DNA"/>
</dbReference>
<dbReference type="InterPro" id="IPR021678">
    <property type="entry name" value="DUF3263"/>
</dbReference>
<evidence type="ECO:0000313" key="1">
    <source>
        <dbReference type="EMBL" id="RCK68317.1"/>
    </source>
</evidence>
<keyword evidence="2" id="KW-1185">Reference proteome</keyword>
<dbReference type="RefSeq" id="WP_114127878.1">
    <property type="nucleotide sequence ID" value="NZ_QOUI01000012.1"/>
</dbReference>
<comment type="caution">
    <text evidence="1">The sequence shown here is derived from an EMBL/GenBank/DDBJ whole genome shotgun (WGS) entry which is preliminary data.</text>
</comment>